<dbReference type="EMBL" id="LCAN01000009">
    <property type="protein sequence ID" value="KKR94263.1"/>
    <property type="molecule type" value="Genomic_DNA"/>
</dbReference>
<dbReference type="AlphaFoldDB" id="A0A0G0V050"/>
<dbReference type="Gene3D" id="1.10.10.10">
    <property type="entry name" value="Winged helix-like DNA-binding domain superfamily/Winged helix DNA-binding domain"/>
    <property type="match status" value="1"/>
</dbReference>
<protein>
    <submittedName>
        <fullName evidence="1">Uncharacterized protein</fullName>
    </submittedName>
</protein>
<accession>A0A0G0V050</accession>
<comment type="caution">
    <text evidence="1">The sequence shown here is derived from an EMBL/GenBank/DDBJ whole genome shotgun (WGS) entry which is preliminary data.</text>
</comment>
<gene>
    <name evidence="1" type="ORF">UU41_C0009G0009</name>
</gene>
<proteinExistence type="predicted"/>
<evidence type="ECO:0000313" key="1">
    <source>
        <dbReference type="EMBL" id="KKR94263.1"/>
    </source>
</evidence>
<reference evidence="1 2" key="1">
    <citation type="journal article" date="2015" name="Nature">
        <title>rRNA introns, odd ribosomes, and small enigmatic genomes across a large radiation of phyla.</title>
        <authorList>
            <person name="Brown C.T."/>
            <person name="Hug L.A."/>
            <person name="Thomas B.C."/>
            <person name="Sharon I."/>
            <person name="Castelle C.J."/>
            <person name="Singh A."/>
            <person name="Wilkins M.J."/>
            <person name="Williams K.H."/>
            <person name="Banfield J.F."/>
        </authorList>
    </citation>
    <scope>NUCLEOTIDE SEQUENCE [LARGE SCALE GENOMIC DNA]</scope>
</reference>
<organism evidence="1 2">
    <name type="scientific">Candidatus Roizmanbacteria bacterium GW2011_GWA1_41_13</name>
    <dbReference type="NCBI Taxonomy" id="1618474"/>
    <lineage>
        <taxon>Bacteria</taxon>
        <taxon>Candidatus Roizmaniibacteriota</taxon>
    </lineage>
</organism>
<sequence length="58" mass="6693">MSFATICSRPMKMKTLSELEQEAMNIVWKLEKCSVRDVADKLKLYAHVNEILIKSSSF</sequence>
<dbReference type="InterPro" id="IPR036388">
    <property type="entry name" value="WH-like_DNA-bd_sf"/>
</dbReference>
<name>A0A0G0V050_9BACT</name>
<dbReference type="Proteomes" id="UP000034961">
    <property type="component" value="Unassembled WGS sequence"/>
</dbReference>
<evidence type="ECO:0000313" key="2">
    <source>
        <dbReference type="Proteomes" id="UP000034961"/>
    </source>
</evidence>